<proteinExistence type="predicted"/>
<reference evidence="1" key="1">
    <citation type="submission" date="2009-12" db="EMBL/GenBank/DDBJ databases">
        <authorList>
            <person name="Weinstock G."/>
            <person name="Sodergren E."/>
            <person name="Clifton S."/>
            <person name="Fulton L."/>
            <person name="Fulton B."/>
            <person name="Courtney L."/>
            <person name="Fronick C."/>
            <person name="Harrison M."/>
            <person name="Strong C."/>
            <person name="Farmer C."/>
            <person name="Delahaunty K."/>
            <person name="Markovic C."/>
            <person name="Hall O."/>
            <person name="Minx P."/>
            <person name="Tomlinson C."/>
            <person name="Mitreva M."/>
            <person name="Nelson J."/>
            <person name="Hou S."/>
            <person name="Wollam A."/>
            <person name="Pepin K.H."/>
            <person name="Johnson M."/>
            <person name="Bhonagiri V."/>
            <person name="Nash W.E."/>
            <person name="Warren W."/>
            <person name="Chinwalla A."/>
            <person name="Mardis E.R."/>
            <person name="Wilson R.K."/>
        </authorList>
    </citation>
    <scope>NUCLEOTIDE SEQUENCE [LARGE SCALE GENOMIC DNA]</scope>
    <source>
        <strain evidence="1">DSM 15176</strain>
    </source>
</reference>
<evidence type="ECO:0000313" key="2">
    <source>
        <dbReference type="Proteomes" id="UP000003438"/>
    </source>
</evidence>
<dbReference type="EMBL" id="ACBY02000068">
    <property type="protein sequence ID" value="EFB74493.1"/>
    <property type="molecule type" value="Genomic_DNA"/>
</dbReference>
<organism evidence="1 2">
    <name type="scientific">Subdoligranulum variabile DSM 15176</name>
    <dbReference type="NCBI Taxonomy" id="411471"/>
    <lineage>
        <taxon>Bacteria</taxon>
        <taxon>Bacillati</taxon>
        <taxon>Bacillota</taxon>
        <taxon>Clostridia</taxon>
        <taxon>Eubacteriales</taxon>
        <taxon>Oscillospiraceae</taxon>
        <taxon>Subdoligranulum</taxon>
    </lineage>
</organism>
<name>D1PRW5_9FIRM</name>
<keyword evidence="2" id="KW-1185">Reference proteome</keyword>
<comment type="caution">
    <text evidence="1">The sequence shown here is derived from an EMBL/GenBank/DDBJ whole genome shotgun (WGS) entry which is preliminary data.</text>
</comment>
<dbReference type="HOGENOM" id="CLU_2921063_0_0_9"/>
<dbReference type="AlphaFoldDB" id="D1PRW5"/>
<evidence type="ECO:0000313" key="1">
    <source>
        <dbReference type="EMBL" id="EFB74493.1"/>
    </source>
</evidence>
<sequence>MIFCSTVSGTYIVYQILRQNANAFFVGGDFFSWCSEKPSFSFCGTLMVVVCFADRGQKSPR</sequence>
<accession>D1PRW5</accession>
<dbReference type="Proteomes" id="UP000003438">
    <property type="component" value="Unassembled WGS sequence"/>
</dbReference>
<gene>
    <name evidence="1" type="ORF">SUBVAR_07147</name>
</gene>
<protein>
    <submittedName>
        <fullName evidence="1">Uncharacterized protein</fullName>
    </submittedName>
</protein>